<proteinExistence type="predicted"/>
<evidence type="ECO:0000259" key="1">
    <source>
        <dbReference type="Pfam" id="PF07883"/>
    </source>
</evidence>
<dbReference type="InterPro" id="IPR011051">
    <property type="entry name" value="RmlC_Cupin_sf"/>
</dbReference>
<keyword evidence="3" id="KW-1185">Reference proteome</keyword>
<dbReference type="OrthoDB" id="9794183at2"/>
<dbReference type="InterPro" id="IPR014710">
    <property type="entry name" value="RmlC-like_jellyroll"/>
</dbReference>
<reference evidence="2 3" key="1">
    <citation type="submission" date="2018-10" db="EMBL/GenBank/DDBJ databases">
        <title>Genome sequencing of Arthrobacter oryzae TNB02.</title>
        <authorList>
            <person name="Cho Y.-J."/>
            <person name="Cho A."/>
            <person name="Kim O.-S."/>
        </authorList>
    </citation>
    <scope>NUCLEOTIDE SEQUENCE [LARGE SCALE GENOMIC DNA]</scope>
    <source>
        <strain evidence="2 3">TNB02</strain>
    </source>
</reference>
<dbReference type="PANTHER" id="PTHR36440:SF1">
    <property type="entry name" value="PUTATIVE (AFU_ORTHOLOGUE AFUA_8G07350)-RELATED"/>
    <property type="match status" value="1"/>
</dbReference>
<feature type="domain" description="Cupin type-2" evidence="1">
    <location>
        <begin position="48"/>
        <end position="112"/>
    </location>
</feature>
<organism evidence="2 3">
    <name type="scientific">Arthrobacter oryzae</name>
    <dbReference type="NCBI Taxonomy" id="409290"/>
    <lineage>
        <taxon>Bacteria</taxon>
        <taxon>Bacillati</taxon>
        <taxon>Actinomycetota</taxon>
        <taxon>Actinomycetes</taxon>
        <taxon>Micrococcales</taxon>
        <taxon>Micrococcaceae</taxon>
        <taxon>Arthrobacter</taxon>
    </lineage>
</organism>
<dbReference type="Pfam" id="PF07883">
    <property type="entry name" value="Cupin_2"/>
    <property type="match status" value="1"/>
</dbReference>
<dbReference type="PANTHER" id="PTHR36440">
    <property type="entry name" value="PUTATIVE (AFU_ORTHOLOGUE AFUA_8G07350)-RELATED"/>
    <property type="match status" value="1"/>
</dbReference>
<evidence type="ECO:0000313" key="2">
    <source>
        <dbReference type="EMBL" id="RNL55986.1"/>
    </source>
</evidence>
<protein>
    <submittedName>
        <fullName evidence="2">Cupin domain-containing protein</fullName>
    </submittedName>
</protein>
<gene>
    <name evidence="2" type="ORF">D7003_09185</name>
</gene>
<dbReference type="InterPro" id="IPR013096">
    <property type="entry name" value="Cupin_2"/>
</dbReference>
<name>A0A3N0C1B8_9MICC</name>
<dbReference type="AlphaFoldDB" id="A0A3N0C1B8"/>
<sequence>MEKVSSPAAIIRAEGHGERRWFFGGGVHIWKARAAETAGAFLLFEDQMAGGKMTPLHTHPDSDETMYILEGEIIMHVDGADHRIGAGGLAVAPRGVPHAFMVVSESAKMLCLHTPGCCESFYWEASIPLSDGDPAGTGPVDMGKIQESARKNGGITLLGPPPFALPAP</sequence>
<dbReference type="EMBL" id="RBED01000089">
    <property type="protein sequence ID" value="RNL55986.1"/>
    <property type="molecule type" value="Genomic_DNA"/>
</dbReference>
<evidence type="ECO:0000313" key="3">
    <source>
        <dbReference type="Proteomes" id="UP000273807"/>
    </source>
</evidence>
<dbReference type="Gene3D" id="2.60.120.10">
    <property type="entry name" value="Jelly Rolls"/>
    <property type="match status" value="1"/>
</dbReference>
<accession>A0A3N0C1B8</accession>
<comment type="caution">
    <text evidence="2">The sequence shown here is derived from an EMBL/GenBank/DDBJ whole genome shotgun (WGS) entry which is preliminary data.</text>
</comment>
<dbReference type="SUPFAM" id="SSF51182">
    <property type="entry name" value="RmlC-like cupins"/>
    <property type="match status" value="1"/>
</dbReference>
<dbReference type="RefSeq" id="WP_123255151.1">
    <property type="nucleotide sequence ID" value="NZ_RBED01000089.1"/>
</dbReference>
<dbReference type="Proteomes" id="UP000273807">
    <property type="component" value="Unassembled WGS sequence"/>
</dbReference>
<dbReference type="InterPro" id="IPR053146">
    <property type="entry name" value="QDO-like"/>
</dbReference>